<gene>
    <name evidence="2" type="ORF">EV197_3345</name>
</gene>
<feature type="transmembrane region" description="Helical" evidence="1">
    <location>
        <begin position="20"/>
        <end position="42"/>
    </location>
</feature>
<reference evidence="2 3" key="1">
    <citation type="submission" date="2019-02" db="EMBL/GenBank/DDBJ databases">
        <title>Genomic Encyclopedia of Type Strains, Phase IV (KMG-IV): sequencing the most valuable type-strain genomes for metagenomic binning, comparative biology and taxonomic classification.</title>
        <authorList>
            <person name="Goeker M."/>
        </authorList>
    </citation>
    <scope>NUCLEOTIDE SEQUENCE [LARGE SCALE GENOMIC DNA]</scope>
    <source>
        <strain evidence="2 3">DSM 17196</strain>
    </source>
</reference>
<evidence type="ECO:0008006" key="4">
    <source>
        <dbReference type="Google" id="ProtNLM"/>
    </source>
</evidence>
<dbReference type="SUPFAM" id="SSF48371">
    <property type="entry name" value="ARM repeat"/>
    <property type="match status" value="1"/>
</dbReference>
<proteinExistence type="predicted"/>
<organism evidence="2 3">
    <name type="scientific">Aquimarina brevivitae</name>
    <dbReference type="NCBI Taxonomy" id="323412"/>
    <lineage>
        <taxon>Bacteria</taxon>
        <taxon>Pseudomonadati</taxon>
        <taxon>Bacteroidota</taxon>
        <taxon>Flavobacteriia</taxon>
        <taxon>Flavobacteriales</taxon>
        <taxon>Flavobacteriaceae</taxon>
        <taxon>Aquimarina</taxon>
    </lineage>
</organism>
<dbReference type="InterPro" id="IPR011989">
    <property type="entry name" value="ARM-like"/>
</dbReference>
<protein>
    <recommendedName>
        <fullName evidence="4">HEAT repeat protein</fullName>
    </recommendedName>
</protein>
<dbReference type="EMBL" id="SGXE01000007">
    <property type="protein sequence ID" value="RZS90551.1"/>
    <property type="molecule type" value="Genomic_DNA"/>
</dbReference>
<dbReference type="Gene3D" id="1.25.10.10">
    <property type="entry name" value="Leucine-rich Repeat Variant"/>
    <property type="match status" value="1"/>
</dbReference>
<evidence type="ECO:0000313" key="2">
    <source>
        <dbReference type="EMBL" id="RZS90551.1"/>
    </source>
</evidence>
<keyword evidence="1" id="KW-0812">Transmembrane</keyword>
<evidence type="ECO:0000256" key="1">
    <source>
        <dbReference type="SAM" id="Phobius"/>
    </source>
</evidence>
<dbReference type="Proteomes" id="UP000292262">
    <property type="component" value="Unassembled WGS sequence"/>
</dbReference>
<keyword evidence="1" id="KW-0472">Membrane</keyword>
<name>A0A4Q7NTR0_9FLAO</name>
<comment type="caution">
    <text evidence="2">The sequence shown here is derived from an EMBL/GenBank/DDBJ whole genome shotgun (WGS) entry which is preliminary data.</text>
</comment>
<dbReference type="InterPro" id="IPR016024">
    <property type="entry name" value="ARM-type_fold"/>
</dbReference>
<dbReference type="OrthoDB" id="1454284at2"/>
<sequence length="367" mass="42945">MTYLTKLIDEYSQLPLIIQLAWAISALLIVAIIFLIIALQILRKSLRIRHKEKVTYKKRYEGKLINYLYGGGVSSLLTAEQQRCIEEFKNVVHLKHRRKIIVSILFNLMNQITGEMTEAIKTFYFKTGLIDSAIDRLHSKKWHVVAKSISELSRFNVCEAKDEVAKFIHHPRPEVRTETQLYFVTLFKFDGLHFLDEYQEPLSEWVQIQLLEILNQFDDQQICDITPWLQSTNDSVVRFALKLAQIYNQFEVKDTLMELLTHPTKDIRLKSIQVLTSLYGIEAKEVLKANFESLSIEEQISFFKLLEKLVMPDDEPFVEKHLFHKNFEVQLLAVKILKSLNKDKFMGLSTEVYEDSNPKILEFVKSI</sequence>
<dbReference type="AlphaFoldDB" id="A0A4Q7NTR0"/>
<keyword evidence="1" id="KW-1133">Transmembrane helix</keyword>
<evidence type="ECO:0000313" key="3">
    <source>
        <dbReference type="Proteomes" id="UP000292262"/>
    </source>
</evidence>
<accession>A0A4Q7NTR0</accession>
<dbReference type="RefSeq" id="WP_130287849.1">
    <property type="nucleotide sequence ID" value="NZ_SGXE01000007.1"/>
</dbReference>
<keyword evidence="3" id="KW-1185">Reference proteome</keyword>